<evidence type="ECO:0000259" key="8">
    <source>
        <dbReference type="SMART" id="SM01340"/>
    </source>
</evidence>
<dbReference type="FunFam" id="3.30.230.10:FF:000013">
    <property type="entry name" value="DNA mismatch repair endonuclease MutL"/>
    <property type="match status" value="1"/>
</dbReference>
<dbReference type="GO" id="GO:0016887">
    <property type="term" value="F:ATP hydrolysis activity"/>
    <property type="evidence" value="ECO:0007669"/>
    <property type="project" value="InterPro"/>
</dbReference>
<dbReference type="InterPro" id="IPR013507">
    <property type="entry name" value="DNA_mismatch_S5_2-like"/>
</dbReference>
<evidence type="ECO:0000256" key="6">
    <source>
        <dbReference type="SAM" id="MobiDB-lite"/>
    </source>
</evidence>
<evidence type="ECO:0000256" key="4">
    <source>
        <dbReference type="ARBA" id="ARBA00023204"/>
    </source>
</evidence>
<dbReference type="InterPro" id="IPR014790">
    <property type="entry name" value="MutL_C"/>
</dbReference>
<keyword evidence="9" id="KW-0255">Endonuclease</keyword>
<evidence type="ECO:0000256" key="1">
    <source>
        <dbReference type="ARBA" id="ARBA00006082"/>
    </source>
</evidence>
<dbReference type="PANTHER" id="PTHR10073:SF12">
    <property type="entry name" value="DNA MISMATCH REPAIR PROTEIN MLH1"/>
    <property type="match status" value="1"/>
</dbReference>
<comment type="similarity">
    <text evidence="1 5">Belongs to the DNA mismatch repair MutL/HexB family.</text>
</comment>
<dbReference type="FunFam" id="3.30.565.10:FF:000003">
    <property type="entry name" value="DNA mismatch repair endonuclease MutL"/>
    <property type="match status" value="1"/>
</dbReference>
<comment type="caution">
    <text evidence="9">The sequence shown here is derived from an EMBL/GenBank/DDBJ whole genome shotgun (WGS) entry which is preliminary data.</text>
</comment>
<dbReference type="InterPro" id="IPR002099">
    <property type="entry name" value="MutL/Mlh/PMS"/>
</dbReference>
<dbReference type="AlphaFoldDB" id="A0A9X0W7W3"/>
<keyword evidence="3 5" id="KW-0227">DNA damage</keyword>
<proteinExistence type="inferred from homology"/>
<organism evidence="9 10">
    <name type="scientific">Lamprobacter modestohalophilus</name>
    <dbReference type="NCBI Taxonomy" id="1064514"/>
    <lineage>
        <taxon>Bacteria</taxon>
        <taxon>Pseudomonadati</taxon>
        <taxon>Pseudomonadota</taxon>
        <taxon>Gammaproteobacteria</taxon>
        <taxon>Chromatiales</taxon>
        <taxon>Chromatiaceae</taxon>
        <taxon>Lamprobacter</taxon>
    </lineage>
</organism>
<dbReference type="Gene3D" id="3.30.1540.20">
    <property type="entry name" value="MutL, C-terminal domain, dimerisation subdomain"/>
    <property type="match status" value="1"/>
</dbReference>
<sequence>MPRIRSLPPLLVNQIAAGEVIERPASVVKELLENSLDAGARQIVVELEQAGIKRIGVRDDGSGIGAEDLALAVSRHATSKISSLHDLESVASLGFRGEALPSIASVARLEVISREPGAEHGWRLSADGTDCAGEVAPAAHPVGTSVEVRDLFYRVPARRKFLRTERTELGHIEQLIRRMALARADVGFRVQHNGRELFDLRAAPESEPLSAHACGERLQTLLGETFVQHALEVDEQAVGLALSGWVARPAFSRSQTDLQFFFVNGRMVRDKLVAHAVRQAFQDVLHHGRHPAYVLYLQLDPRQVDVNVHPAKHEVRFREGRQVHDFLFRSLHRRLAGSCEQGGAQARIAADPALAGLGAEEQPVAAATAAEVTAPTQSRLPLRISDGRSAYAAALALQMPDPAPDGTLDPVLAAALLDRGEAAGLDSRPASSADLRAGLGENLTQGWDNVGPEGSGDDRDSDQELPPLGFAIGQLSGVYILSQGADGLILVDMHAAHERIGYERLKAGWGQGSVQQQPLLVPIAVAVSGREADLAEEQQEVLTTLGVSVDRVGPERLLLRAIPAILSGADPEQLLRDLLADLVAEGSSDRVRAEINRVLSTMACHGAVRANRQLTLPEMNALLRAMERTERADQCNHGRPTWVKLTLQALDRLFWRGR</sequence>
<dbReference type="SUPFAM" id="SSF118116">
    <property type="entry name" value="DNA mismatch repair protein MutL"/>
    <property type="match status" value="1"/>
</dbReference>
<dbReference type="InterPro" id="IPR036890">
    <property type="entry name" value="HATPase_C_sf"/>
</dbReference>
<evidence type="ECO:0000256" key="2">
    <source>
        <dbReference type="ARBA" id="ARBA00021975"/>
    </source>
</evidence>
<evidence type="ECO:0000313" key="10">
    <source>
        <dbReference type="Proteomes" id="UP001138768"/>
    </source>
</evidence>
<dbReference type="InterPro" id="IPR014762">
    <property type="entry name" value="DNA_mismatch_repair_CS"/>
</dbReference>
<name>A0A9X0W7W3_9GAMM</name>
<dbReference type="GO" id="GO:0140664">
    <property type="term" value="F:ATP-dependent DNA damage sensor activity"/>
    <property type="evidence" value="ECO:0007669"/>
    <property type="project" value="InterPro"/>
</dbReference>
<dbReference type="CDD" id="cd03482">
    <property type="entry name" value="MutL_Trans_MutL"/>
    <property type="match status" value="1"/>
</dbReference>
<dbReference type="NCBIfam" id="TIGR00585">
    <property type="entry name" value="mutl"/>
    <property type="match status" value="1"/>
</dbReference>
<dbReference type="SUPFAM" id="SSF55874">
    <property type="entry name" value="ATPase domain of HSP90 chaperone/DNA topoisomerase II/histidine kinase"/>
    <property type="match status" value="1"/>
</dbReference>
<evidence type="ECO:0000313" key="9">
    <source>
        <dbReference type="EMBL" id="MBK1617868.1"/>
    </source>
</evidence>
<dbReference type="EMBL" id="NRRY01000005">
    <property type="protein sequence ID" value="MBK1617868.1"/>
    <property type="molecule type" value="Genomic_DNA"/>
</dbReference>
<dbReference type="PROSITE" id="PS00058">
    <property type="entry name" value="DNA_MISMATCH_REPAIR_1"/>
    <property type="match status" value="1"/>
</dbReference>
<dbReference type="GO" id="GO:0005524">
    <property type="term" value="F:ATP binding"/>
    <property type="evidence" value="ECO:0007669"/>
    <property type="project" value="InterPro"/>
</dbReference>
<dbReference type="NCBIfam" id="NF000949">
    <property type="entry name" value="PRK00095.1-2"/>
    <property type="match status" value="1"/>
</dbReference>
<accession>A0A9X0W7W3</accession>
<comment type="function">
    <text evidence="5">This protein is involved in the repair of mismatches in DNA. It is required for dam-dependent methyl-directed DNA mismatch repair. May act as a 'molecular matchmaker', a protein that promotes the formation of a stable complex between two or more DNA-binding proteins in an ATP-dependent manner without itself being part of a final effector complex.</text>
</comment>
<feature type="region of interest" description="Disordered" evidence="6">
    <location>
        <begin position="441"/>
        <end position="466"/>
    </location>
</feature>
<dbReference type="RefSeq" id="WP_200240165.1">
    <property type="nucleotide sequence ID" value="NZ_NRRY01000005.1"/>
</dbReference>
<dbReference type="Pfam" id="PF08676">
    <property type="entry name" value="MutL_C"/>
    <property type="match status" value="1"/>
</dbReference>
<keyword evidence="9" id="KW-0540">Nuclease</keyword>
<evidence type="ECO:0000256" key="3">
    <source>
        <dbReference type="ARBA" id="ARBA00022763"/>
    </source>
</evidence>
<dbReference type="Gene3D" id="3.30.1370.100">
    <property type="entry name" value="MutL, C-terminal domain, regulatory subdomain"/>
    <property type="match status" value="1"/>
</dbReference>
<dbReference type="GO" id="GO:0032300">
    <property type="term" value="C:mismatch repair complex"/>
    <property type="evidence" value="ECO:0007669"/>
    <property type="project" value="InterPro"/>
</dbReference>
<dbReference type="SUPFAM" id="SSF54211">
    <property type="entry name" value="Ribosomal protein S5 domain 2-like"/>
    <property type="match status" value="1"/>
</dbReference>
<keyword evidence="9" id="KW-0378">Hydrolase</keyword>
<dbReference type="CDD" id="cd16926">
    <property type="entry name" value="HATPase_MutL-MLH-PMS-like"/>
    <property type="match status" value="1"/>
</dbReference>
<dbReference type="GO" id="GO:0004519">
    <property type="term" value="F:endonuclease activity"/>
    <property type="evidence" value="ECO:0007669"/>
    <property type="project" value="UniProtKB-KW"/>
</dbReference>
<dbReference type="SMART" id="SM01340">
    <property type="entry name" value="DNA_mis_repair"/>
    <property type="match status" value="1"/>
</dbReference>
<dbReference type="InterPro" id="IPR037198">
    <property type="entry name" value="MutL_C_sf"/>
</dbReference>
<dbReference type="InterPro" id="IPR038973">
    <property type="entry name" value="MutL/Mlh/Pms-like"/>
</dbReference>
<dbReference type="GO" id="GO:0030983">
    <property type="term" value="F:mismatched DNA binding"/>
    <property type="evidence" value="ECO:0007669"/>
    <property type="project" value="InterPro"/>
</dbReference>
<evidence type="ECO:0000256" key="5">
    <source>
        <dbReference type="HAMAP-Rule" id="MF_00149"/>
    </source>
</evidence>
<gene>
    <name evidence="5" type="primary">mutL</name>
    <name evidence="9" type="ORF">CKO42_05230</name>
</gene>
<feature type="domain" description="DNA mismatch repair protein S5" evidence="8">
    <location>
        <begin position="218"/>
        <end position="336"/>
    </location>
</feature>
<keyword evidence="4 5" id="KW-0234">DNA repair</keyword>
<dbReference type="InterPro" id="IPR014721">
    <property type="entry name" value="Ribsml_uS5_D2-typ_fold_subgr"/>
</dbReference>
<dbReference type="InterPro" id="IPR020667">
    <property type="entry name" value="DNA_mismatch_repair_MutL"/>
</dbReference>
<dbReference type="InterPro" id="IPR042121">
    <property type="entry name" value="MutL_C_regsub"/>
</dbReference>
<dbReference type="GO" id="GO:0006298">
    <property type="term" value="P:mismatch repair"/>
    <property type="evidence" value="ECO:0007669"/>
    <property type="project" value="UniProtKB-UniRule"/>
</dbReference>
<dbReference type="Pfam" id="PF13589">
    <property type="entry name" value="HATPase_c_3"/>
    <property type="match status" value="1"/>
</dbReference>
<keyword evidence="10" id="KW-1185">Reference proteome</keyword>
<dbReference type="Gene3D" id="3.30.230.10">
    <property type="match status" value="1"/>
</dbReference>
<dbReference type="InterPro" id="IPR042120">
    <property type="entry name" value="MutL_C_dimsub"/>
</dbReference>
<protein>
    <recommendedName>
        <fullName evidence="2 5">DNA mismatch repair protein MutL</fullName>
    </recommendedName>
</protein>
<evidence type="ECO:0000259" key="7">
    <source>
        <dbReference type="SMART" id="SM00853"/>
    </source>
</evidence>
<feature type="domain" description="MutL C-terminal dimerisation" evidence="7">
    <location>
        <begin position="471"/>
        <end position="614"/>
    </location>
</feature>
<dbReference type="HAMAP" id="MF_00149">
    <property type="entry name" value="DNA_mis_repair"/>
    <property type="match status" value="1"/>
</dbReference>
<reference evidence="9 10" key="1">
    <citation type="journal article" date="2020" name="Microorganisms">
        <title>Osmotic Adaptation and Compatible Solute Biosynthesis of Phototrophic Bacteria as Revealed from Genome Analyses.</title>
        <authorList>
            <person name="Imhoff J.F."/>
            <person name="Rahn T."/>
            <person name="Kunzel S."/>
            <person name="Keller A."/>
            <person name="Neulinger S.C."/>
        </authorList>
    </citation>
    <scope>NUCLEOTIDE SEQUENCE [LARGE SCALE GENOMIC DNA]</scope>
    <source>
        <strain evidence="9 10">DSM 25653</strain>
    </source>
</reference>
<dbReference type="PANTHER" id="PTHR10073">
    <property type="entry name" value="DNA MISMATCH REPAIR PROTEIN MLH, PMS, MUTL"/>
    <property type="match status" value="1"/>
</dbReference>
<dbReference type="Pfam" id="PF01119">
    <property type="entry name" value="DNA_mis_repair"/>
    <property type="match status" value="1"/>
</dbReference>
<dbReference type="InterPro" id="IPR020568">
    <property type="entry name" value="Ribosomal_Su5_D2-typ_SF"/>
</dbReference>
<dbReference type="SMART" id="SM00853">
    <property type="entry name" value="MutL_C"/>
    <property type="match status" value="1"/>
</dbReference>
<dbReference type="Proteomes" id="UP001138768">
    <property type="component" value="Unassembled WGS sequence"/>
</dbReference>
<dbReference type="Gene3D" id="3.30.565.10">
    <property type="entry name" value="Histidine kinase-like ATPase, C-terminal domain"/>
    <property type="match status" value="1"/>
</dbReference>